<evidence type="ECO:0000256" key="1">
    <source>
        <dbReference type="SAM" id="Phobius"/>
    </source>
</evidence>
<evidence type="ECO:0000313" key="2">
    <source>
        <dbReference type="EMBL" id="MPN49457.1"/>
    </source>
</evidence>
<organism evidence="2">
    <name type="scientific">bioreactor metagenome</name>
    <dbReference type="NCBI Taxonomy" id="1076179"/>
    <lineage>
        <taxon>unclassified sequences</taxon>
        <taxon>metagenomes</taxon>
        <taxon>ecological metagenomes</taxon>
    </lineage>
</organism>
<keyword evidence="1" id="KW-0812">Transmembrane</keyword>
<dbReference type="AlphaFoldDB" id="A0A645IDX1"/>
<dbReference type="EMBL" id="VSSQ01112737">
    <property type="protein sequence ID" value="MPN49457.1"/>
    <property type="molecule type" value="Genomic_DNA"/>
</dbReference>
<proteinExistence type="predicted"/>
<comment type="caution">
    <text evidence="2">The sequence shown here is derived from an EMBL/GenBank/DDBJ whole genome shotgun (WGS) entry which is preliminary data.</text>
</comment>
<keyword evidence="1" id="KW-1133">Transmembrane helix</keyword>
<sequence length="52" mass="6156">MPFDIFGNYFAFLVFVEFVIIGIAYLFIEQKTHHGRVCDEWNNAVRFVLKSL</sequence>
<feature type="transmembrane region" description="Helical" evidence="1">
    <location>
        <begin position="6"/>
        <end position="28"/>
    </location>
</feature>
<protein>
    <submittedName>
        <fullName evidence="2">Uncharacterized protein</fullName>
    </submittedName>
</protein>
<accession>A0A645IDX1</accession>
<gene>
    <name evidence="2" type="ORF">SDC9_197078</name>
</gene>
<reference evidence="2" key="1">
    <citation type="submission" date="2019-08" db="EMBL/GenBank/DDBJ databases">
        <authorList>
            <person name="Kucharzyk K."/>
            <person name="Murdoch R.W."/>
            <person name="Higgins S."/>
            <person name="Loffler F."/>
        </authorList>
    </citation>
    <scope>NUCLEOTIDE SEQUENCE</scope>
</reference>
<keyword evidence="1" id="KW-0472">Membrane</keyword>
<name>A0A645IDX1_9ZZZZ</name>